<feature type="domain" description="N-acetyltransferase" evidence="15">
    <location>
        <begin position="531"/>
        <end position="762"/>
    </location>
</feature>
<dbReference type="GO" id="GO:0051391">
    <property type="term" value="P:tRNA acetylation"/>
    <property type="evidence" value="ECO:0007669"/>
    <property type="project" value="UniProtKB-UniRule"/>
</dbReference>
<keyword evidence="3 11" id="KW-0808">Transferase</keyword>
<evidence type="ECO:0000256" key="7">
    <source>
        <dbReference type="ARBA" id="ARBA00023242"/>
    </source>
</evidence>
<dbReference type="InterPro" id="IPR007807">
    <property type="entry name" value="TcmA/NAT10_helicase"/>
</dbReference>
<dbReference type="InterPro" id="IPR013562">
    <property type="entry name" value="TmcA/NAT10_N"/>
</dbReference>
<feature type="domain" description="TcmA/NAT10 helicase" evidence="13">
    <location>
        <begin position="281"/>
        <end position="491"/>
    </location>
</feature>
<feature type="compositionally biased region" description="Polar residues" evidence="12">
    <location>
        <begin position="1042"/>
        <end position="1051"/>
    </location>
</feature>
<dbReference type="Gene3D" id="3.40.630.30">
    <property type="match status" value="1"/>
</dbReference>
<dbReference type="GO" id="GO:0005730">
    <property type="term" value="C:nucleolus"/>
    <property type="evidence" value="ECO:0007669"/>
    <property type="project" value="UniProtKB-SubCell"/>
</dbReference>
<dbReference type="FunFam" id="3.40.50.11040:FF:000002">
    <property type="entry name" value="RNA cytidine acetyltransferase"/>
    <property type="match status" value="1"/>
</dbReference>
<sequence length="1093" mass="123160">MVKKVIDSRIHTLIKNNVQTKHRSFFVLVGDKGKDQVVNLHWLLSQAQVTARPSVLWCYKKDLGFSSHRKKREAKIKRDVKRGVREVNEEDPFELFISVTNIRYTYYKETQKILGNTYGMCVLQDFEALTPNLLARTIETVEGGGIIVLLLKSMSSLKQLYTMTMDVHSRYRTESHDDVVARFNERFILSLGSCPSCLVVDDELNVLPISLGKNVKPLTIKTGGDALTDAQKDLIKIKESVQDQQPMGALVGTAKTKDQAIAVMKFIEAIAEKTLRSTVTLTASRGRGKSAALGIAMASAVAYGYSNIFVTSPSPENLKTLFEFVFKGFDALGYEEHMDYDIVQSTNPEFNNAIVRVNIFKRDHRQTIQYIQPQDAHTLGQAELVVIDEAAAIPLPLVKNLLGPYLVFMASTINGYEGTGRSLSLKLIQQLREQSRGFVGKEANAAEQAKSKATGVATGARTLREIELKEPIRYAPEDPTEKWMNKLLCLDATVVQKNISGCPHPNECQLFYVNRDTLFSYHPVSETFLQRMMALYVASHYKNTPNDLQLLSDAPSHHLFVLLPPVKEGDNSLPDPLCVLQVCLEGEISKQTVLNSLSRGVRAAGDLIPWLISQQFQDDDFASLSGARVVRIATHPDYTKMGYGSRALELLSQFYEGEFSMLSEDDEEKPEYTMARVDDSELEGASLMTDDIKVRDPKKMPPLLLKLSEKKAEKLHWLGVSFGLTGQLHKFWKRSGYVPVYLRQTPNDLTGEHTCVMLRTLQSSRLQTQCDPMWLSAFSKDFHHRFQSLLSFQFRTFPAVLALSILESTQAGQQKSEEGEEDEEDKKKAKETTTTALVKKLREGHVSRELVDTLFSAYDLKRLESYANQLLDYHVILDLLPLIASVWFDGKVDDFKLTGIQSTLLLALGLQRKTIDDVEKELSLSASQLLAFFIKMVRKFSTTFNEARTRGYSEDIAVDTTSSSSSKTVTKKDNKMKRDVTKEEQWDPTTDNLDEELGKEGRERLRELQRASLGDVEKMYSIANDDSVDWSMAESQIDKKGNSTVVSVKNPESSKKRNLVQGGTAKEVMDKEAKEFVRGKQSRRDNKAKKRKL</sequence>
<evidence type="ECO:0000259" key="15">
    <source>
        <dbReference type="Pfam" id="PF13718"/>
    </source>
</evidence>
<dbReference type="Pfam" id="PF13718">
    <property type="entry name" value="GNAT_acetyltr_2"/>
    <property type="match status" value="1"/>
</dbReference>
<dbReference type="GO" id="GO:0000049">
    <property type="term" value="F:tRNA binding"/>
    <property type="evidence" value="ECO:0007669"/>
    <property type="project" value="TreeGrafter"/>
</dbReference>
<keyword evidence="8 11" id="KW-0012">Acyltransferase</keyword>
<evidence type="ECO:0000256" key="3">
    <source>
        <dbReference type="ARBA" id="ARBA00022679"/>
    </source>
</evidence>
<evidence type="ECO:0000259" key="16">
    <source>
        <dbReference type="Pfam" id="PF13725"/>
    </source>
</evidence>
<evidence type="ECO:0000256" key="9">
    <source>
        <dbReference type="ARBA" id="ARBA00052133"/>
    </source>
</evidence>
<feature type="region of interest" description="Disordered" evidence="12">
    <location>
        <begin position="1040"/>
        <end position="1093"/>
    </location>
</feature>
<feature type="compositionally biased region" description="Basic and acidic residues" evidence="12">
    <location>
        <begin position="970"/>
        <end position="985"/>
    </location>
</feature>
<dbReference type="AlphaFoldDB" id="A0A9P5SRD2"/>
<comment type="subcellular location">
    <subcellularLocation>
        <location evidence="1 11">Nucleus</location>
        <location evidence="1 11">Nucleolus</location>
    </subcellularLocation>
</comment>
<organism evidence="17 18">
    <name type="scientific">Podila minutissima</name>
    <dbReference type="NCBI Taxonomy" id="64525"/>
    <lineage>
        <taxon>Eukaryota</taxon>
        <taxon>Fungi</taxon>
        <taxon>Fungi incertae sedis</taxon>
        <taxon>Mucoromycota</taxon>
        <taxon>Mortierellomycotina</taxon>
        <taxon>Mortierellomycetes</taxon>
        <taxon>Mortierellales</taxon>
        <taxon>Mortierellaceae</taxon>
        <taxon>Podila</taxon>
    </lineage>
</organism>
<keyword evidence="2 11" id="KW-0698">rRNA processing</keyword>
<evidence type="ECO:0000313" key="18">
    <source>
        <dbReference type="Proteomes" id="UP000696485"/>
    </source>
</evidence>
<evidence type="ECO:0000256" key="1">
    <source>
        <dbReference type="ARBA" id="ARBA00004604"/>
    </source>
</evidence>
<feature type="binding site" evidence="11">
    <location>
        <begin position="286"/>
        <end position="295"/>
    </location>
    <ligand>
        <name>ATP</name>
        <dbReference type="ChEBI" id="CHEBI:30616"/>
    </ligand>
</feature>
<dbReference type="InterPro" id="IPR027417">
    <property type="entry name" value="P-loop_NTPase"/>
</dbReference>
<dbReference type="InterPro" id="IPR000182">
    <property type="entry name" value="GNAT_dom"/>
</dbReference>
<keyword evidence="6 11" id="KW-0067">ATP-binding</keyword>
<dbReference type="Proteomes" id="UP000696485">
    <property type="component" value="Unassembled WGS sequence"/>
</dbReference>
<keyword evidence="4 11" id="KW-0819">tRNA processing</keyword>
<dbReference type="FunFam" id="3.40.50.300:FF:002218">
    <property type="entry name" value="tRNA(Met) cytidine acetyltransferase TmcA"/>
    <property type="match status" value="1"/>
</dbReference>
<dbReference type="PANTHER" id="PTHR10925:SF5">
    <property type="entry name" value="RNA CYTIDINE ACETYLTRANSFERASE"/>
    <property type="match status" value="1"/>
</dbReference>
<dbReference type="Pfam" id="PF08351">
    <property type="entry name" value="TmcA_N"/>
    <property type="match status" value="1"/>
</dbReference>
<feature type="region of interest" description="Disordered" evidence="12">
    <location>
        <begin position="963"/>
        <end position="999"/>
    </location>
</feature>
<evidence type="ECO:0000256" key="6">
    <source>
        <dbReference type="ARBA" id="ARBA00022840"/>
    </source>
</evidence>
<comment type="caution">
    <text evidence="17">The sequence shown here is derived from an EMBL/GenBank/DDBJ whole genome shotgun (WGS) entry which is preliminary data.</text>
</comment>
<feature type="domain" description="Possible tRNA binding" evidence="16">
    <location>
        <begin position="774"/>
        <end position="1033"/>
    </location>
</feature>
<dbReference type="GO" id="GO:0005524">
    <property type="term" value="F:ATP binding"/>
    <property type="evidence" value="ECO:0007669"/>
    <property type="project" value="UniProtKB-UniRule"/>
</dbReference>
<evidence type="ECO:0000256" key="12">
    <source>
        <dbReference type="SAM" id="MobiDB-lite"/>
    </source>
</evidence>
<dbReference type="PANTHER" id="PTHR10925">
    <property type="entry name" value="N-ACETYLTRANSFERASE 10"/>
    <property type="match status" value="1"/>
</dbReference>
<keyword evidence="18" id="KW-1185">Reference proteome</keyword>
<dbReference type="Gene3D" id="3.40.50.11040">
    <property type="match status" value="1"/>
</dbReference>
<accession>A0A9P5SRD2</accession>
<feature type="binding site" evidence="11">
    <location>
        <position position="734"/>
    </location>
    <ligand>
        <name>acetyl-CoA</name>
        <dbReference type="ChEBI" id="CHEBI:57288"/>
    </ligand>
</feature>
<evidence type="ECO:0000256" key="2">
    <source>
        <dbReference type="ARBA" id="ARBA00022552"/>
    </source>
</evidence>
<keyword evidence="5 11" id="KW-0547">Nucleotide-binding</keyword>
<dbReference type="HAMAP" id="MF_03211">
    <property type="entry name" value="RNA_acetyltr_Nat10"/>
    <property type="match status" value="1"/>
</dbReference>
<proteinExistence type="inferred from homology"/>
<dbReference type="GO" id="GO:1990883">
    <property type="term" value="F:18S rRNA cytidine N-acetyltransferase activity"/>
    <property type="evidence" value="ECO:0007669"/>
    <property type="project" value="TreeGrafter"/>
</dbReference>
<dbReference type="InterPro" id="IPR033688">
    <property type="entry name" value="NAT10"/>
</dbReference>
<evidence type="ECO:0000256" key="11">
    <source>
        <dbReference type="HAMAP-Rule" id="MF_03211"/>
    </source>
</evidence>
<feature type="binding site" evidence="11">
    <location>
        <begin position="639"/>
        <end position="645"/>
    </location>
    <ligand>
        <name>acetyl-CoA</name>
        <dbReference type="ChEBI" id="CHEBI:57288"/>
    </ligand>
</feature>
<evidence type="ECO:0000259" key="13">
    <source>
        <dbReference type="Pfam" id="PF05127"/>
    </source>
</evidence>
<feature type="domain" description="TmcA/NAT10 N-terminal" evidence="14">
    <location>
        <begin position="9"/>
        <end position="201"/>
    </location>
</feature>
<dbReference type="EC" id="2.3.1.-" evidence="11"/>
<dbReference type="GO" id="GO:1904812">
    <property type="term" value="P:rRNA acetylation involved in maturation of SSU-rRNA"/>
    <property type="evidence" value="ECO:0007669"/>
    <property type="project" value="InterPro"/>
</dbReference>
<comment type="function">
    <text evidence="11">RNA cytidine acetyltransferase with specificity toward both 18S rRNA and tRNAs. Catalyzes the formation of N(4)-acetylcytidine (ac4C) in 18S rRNA. Required for early nucleolar cleavages of precursor rRNA at sites A0, A1 and A2 during 18S rRNA synthesis. Catalyzes the formation of ac4C in serine and leucine tRNAs. Requires the tRNA-binding adapter protein TAN1 for full tRNA acetyltransferase activity but not for 18S rRNA acetylation.</text>
</comment>
<dbReference type="Pfam" id="PF05127">
    <property type="entry name" value="NAT10_TcmA_helicase"/>
    <property type="match status" value="1"/>
</dbReference>
<comment type="similarity">
    <text evidence="11">Belongs to the RNA cytidine acetyltransferase family. NAT10 subfamily.</text>
</comment>
<reference evidence="17" key="1">
    <citation type="journal article" date="2020" name="Fungal Divers.">
        <title>Resolving the Mortierellaceae phylogeny through synthesis of multi-gene phylogenetics and phylogenomics.</title>
        <authorList>
            <person name="Vandepol N."/>
            <person name="Liber J."/>
            <person name="Desiro A."/>
            <person name="Na H."/>
            <person name="Kennedy M."/>
            <person name="Barry K."/>
            <person name="Grigoriev I.V."/>
            <person name="Miller A.N."/>
            <person name="O'Donnell K."/>
            <person name="Stajich J.E."/>
            <person name="Bonito G."/>
        </authorList>
    </citation>
    <scope>NUCLEOTIDE SEQUENCE</scope>
    <source>
        <strain evidence="17">NVP1</strain>
    </source>
</reference>
<dbReference type="GO" id="GO:0030686">
    <property type="term" value="C:90S preribosome"/>
    <property type="evidence" value="ECO:0007669"/>
    <property type="project" value="TreeGrafter"/>
</dbReference>
<dbReference type="InterPro" id="IPR027992">
    <property type="entry name" value="tRNA_bind_dom"/>
</dbReference>
<feature type="compositionally biased region" description="Basic and acidic residues" evidence="12">
    <location>
        <begin position="1067"/>
        <end position="1085"/>
    </location>
</feature>
<dbReference type="Pfam" id="PF13725">
    <property type="entry name" value="tRNA_bind_2"/>
    <property type="match status" value="1"/>
</dbReference>
<comment type="catalytic activity">
    <reaction evidence="9 11">
        <text>a cytidine in 18S rRNA + acetyl-CoA + ATP + H2O = an N(4)-acetylcytidine in 18S rRNA + ADP + phosphate + CoA + H(+)</text>
        <dbReference type="Rhea" id="RHEA:51424"/>
        <dbReference type="Rhea" id="RHEA-COMP:13575"/>
        <dbReference type="Rhea" id="RHEA-COMP:13576"/>
        <dbReference type="ChEBI" id="CHEBI:15377"/>
        <dbReference type="ChEBI" id="CHEBI:15378"/>
        <dbReference type="ChEBI" id="CHEBI:30616"/>
        <dbReference type="ChEBI" id="CHEBI:43474"/>
        <dbReference type="ChEBI" id="CHEBI:57287"/>
        <dbReference type="ChEBI" id="CHEBI:57288"/>
        <dbReference type="ChEBI" id="CHEBI:74900"/>
        <dbReference type="ChEBI" id="CHEBI:82748"/>
        <dbReference type="ChEBI" id="CHEBI:456216"/>
    </reaction>
</comment>
<evidence type="ECO:0000256" key="10">
    <source>
        <dbReference type="ARBA" id="ARBA00068357"/>
    </source>
</evidence>
<evidence type="ECO:0000256" key="4">
    <source>
        <dbReference type="ARBA" id="ARBA00022694"/>
    </source>
</evidence>
<dbReference type="Gene3D" id="3.40.50.300">
    <property type="entry name" value="P-loop containing nucleotide triphosphate hydrolases"/>
    <property type="match status" value="1"/>
</dbReference>
<evidence type="ECO:0000256" key="8">
    <source>
        <dbReference type="ARBA" id="ARBA00023315"/>
    </source>
</evidence>
<gene>
    <name evidence="11" type="primary">NAT10</name>
    <name evidence="17" type="ORF">BG006_009709</name>
</gene>
<dbReference type="InterPro" id="IPR032672">
    <property type="entry name" value="TmcA/NAT10/Kre33"/>
</dbReference>
<evidence type="ECO:0000256" key="5">
    <source>
        <dbReference type="ARBA" id="ARBA00022741"/>
    </source>
</evidence>
<keyword evidence="7 11" id="KW-0539">Nucleus</keyword>
<protein>
    <recommendedName>
        <fullName evidence="10 11">RNA cytidine acetyltransferase</fullName>
        <ecNumber evidence="11">2.3.1.-</ecNumber>
    </recommendedName>
    <alternativeName>
        <fullName evidence="11">18S rRNA cytosine acetyltransferase</fullName>
    </alternativeName>
</protein>
<evidence type="ECO:0000313" key="17">
    <source>
        <dbReference type="EMBL" id="KAF9336108.1"/>
    </source>
</evidence>
<name>A0A9P5SRD2_9FUNG</name>
<feature type="binding site" evidence="11">
    <location>
        <position position="473"/>
    </location>
    <ligand>
        <name>ATP</name>
        <dbReference type="ChEBI" id="CHEBI:30616"/>
    </ligand>
</feature>
<comment type="catalytic activity">
    <reaction evidence="11">
        <text>a cytidine in tRNA + acetyl-CoA + ATP + H2O = an N(4)-acetylcytidine in tRNA + ADP + phosphate + CoA + H(+)</text>
        <dbReference type="Rhea" id="RHEA:53876"/>
        <dbReference type="Rhea" id="RHEA-COMP:13670"/>
        <dbReference type="Rhea" id="RHEA-COMP:13671"/>
        <dbReference type="ChEBI" id="CHEBI:15377"/>
        <dbReference type="ChEBI" id="CHEBI:15378"/>
        <dbReference type="ChEBI" id="CHEBI:30616"/>
        <dbReference type="ChEBI" id="CHEBI:43474"/>
        <dbReference type="ChEBI" id="CHEBI:57287"/>
        <dbReference type="ChEBI" id="CHEBI:57288"/>
        <dbReference type="ChEBI" id="CHEBI:74900"/>
        <dbReference type="ChEBI" id="CHEBI:82748"/>
        <dbReference type="ChEBI" id="CHEBI:456216"/>
    </reaction>
</comment>
<feature type="region of interest" description="Disordered" evidence="12">
    <location>
        <begin position="812"/>
        <end position="832"/>
    </location>
</feature>
<dbReference type="EMBL" id="JAAAUY010000072">
    <property type="protein sequence ID" value="KAF9336108.1"/>
    <property type="molecule type" value="Genomic_DNA"/>
</dbReference>
<evidence type="ECO:0000259" key="14">
    <source>
        <dbReference type="Pfam" id="PF08351"/>
    </source>
</evidence>
<comment type="subunit">
    <text evidence="11">Interacts with TAN1.</text>
</comment>
<feature type="binding site" evidence="11">
    <location>
        <begin position="632"/>
        <end position="634"/>
    </location>
    <ligand>
        <name>acetyl-CoA</name>
        <dbReference type="ChEBI" id="CHEBI:57288"/>
    </ligand>
</feature>